<keyword evidence="1" id="KW-0732">Signal</keyword>
<gene>
    <name evidence="2" type="ordered locus">Sde_1976</name>
</gene>
<name>Q21J93_SACD2</name>
<keyword evidence="3" id="KW-1185">Reference proteome</keyword>
<proteinExistence type="predicted"/>
<evidence type="ECO:0000313" key="3">
    <source>
        <dbReference type="Proteomes" id="UP000001947"/>
    </source>
</evidence>
<organism evidence="2 3">
    <name type="scientific">Saccharophagus degradans (strain 2-40 / ATCC 43961 / DSM 17024)</name>
    <dbReference type="NCBI Taxonomy" id="203122"/>
    <lineage>
        <taxon>Bacteria</taxon>
        <taxon>Pseudomonadati</taxon>
        <taxon>Pseudomonadota</taxon>
        <taxon>Gammaproteobacteria</taxon>
        <taxon>Cellvibrionales</taxon>
        <taxon>Cellvibrionaceae</taxon>
        <taxon>Saccharophagus</taxon>
    </lineage>
</organism>
<dbReference type="AlphaFoldDB" id="Q21J93"/>
<feature type="signal peptide" evidence="1">
    <location>
        <begin position="1"/>
        <end position="24"/>
    </location>
</feature>
<dbReference type="InterPro" id="IPR021253">
    <property type="entry name" value="ZrgA-like"/>
</dbReference>
<accession>Q21J93</accession>
<sequence length="190" mass="21297">MKRKYLLQAALLLSGLLCTPFSTAANAQEHGAHTHGEADVLIILESTSLFITLESPAVNLLGFEHAPHTNKQKQLAKEVVAKLQKAEHFFAITPACVLKNNSVDFPFELENTSTHHVSTNGNHTSKEHHHDVSLNVEWQCKRTKKLEIDIKIFEEFKGFNSITAQWIAFDRQNAAKLNKHNSVVILEPAQ</sequence>
<dbReference type="HOGENOM" id="CLU_095659_1_0_6"/>
<dbReference type="eggNOG" id="COG4531">
    <property type="taxonomic scope" value="Bacteria"/>
</dbReference>
<dbReference type="GeneID" id="98613650"/>
<dbReference type="EMBL" id="CP000282">
    <property type="protein sequence ID" value="ABD81236.1"/>
    <property type="molecule type" value="Genomic_DNA"/>
</dbReference>
<dbReference type="Proteomes" id="UP000001947">
    <property type="component" value="Chromosome"/>
</dbReference>
<protein>
    <submittedName>
        <fullName evidence="2">ABC-type metal ion transport system, periplasmic component/surface adhesin</fullName>
    </submittedName>
</protein>
<dbReference type="RefSeq" id="WP_011468454.1">
    <property type="nucleotide sequence ID" value="NC_007912.1"/>
</dbReference>
<reference evidence="2 3" key="1">
    <citation type="journal article" date="2008" name="PLoS Genet.">
        <title>Complete genome sequence of the complex carbohydrate-degrading marine bacterium, Saccharophagus degradans strain 2-40 T.</title>
        <authorList>
            <person name="Weiner R.M."/>
            <person name="Taylor L.E.II."/>
            <person name="Henrissat B."/>
            <person name="Hauser L."/>
            <person name="Land M."/>
            <person name="Coutinho P.M."/>
            <person name="Rancurel C."/>
            <person name="Saunders E.H."/>
            <person name="Longmire A.G."/>
            <person name="Zhang H."/>
            <person name="Bayer E.A."/>
            <person name="Gilbert H.J."/>
            <person name="Larimer F."/>
            <person name="Zhulin I.B."/>
            <person name="Ekborg N.A."/>
            <person name="Lamed R."/>
            <person name="Richardson P.M."/>
            <person name="Borovok I."/>
            <person name="Hutcheson S."/>
        </authorList>
    </citation>
    <scope>NUCLEOTIDE SEQUENCE [LARGE SCALE GENOMIC DNA]</scope>
    <source>
        <strain evidence="3">2-40 / ATCC 43961 / DSM 17024</strain>
    </source>
</reference>
<dbReference type="OrthoDB" id="7346546at2"/>
<evidence type="ECO:0000313" key="2">
    <source>
        <dbReference type="EMBL" id="ABD81236.1"/>
    </source>
</evidence>
<dbReference type="STRING" id="203122.Sde_1976"/>
<feature type="chain" id="PRO_5004200354" evidence="1">
    <location>
        <begin position="25"/>
        <end position="190"/>
    </location>
</feature>
<dbReference type="Pfam" id="PF10986">
    <property type="entry name" value="ZrgA"/>
    <property type="match status" value="1"/>
</dbReference>
<evidence type="ECO:0000256" key="1">
    <source>
        <dbReference type="SAM" id="SignalP"/>
    </source>
</evidence>
<dbReference type="KEGG" id="sde:Sde_1976"/>